<dbReference type="InterPro" id="IPR013785">
    <property type="entry name" value="Aldolase_TIM"/>
</dbReference>
<dbReference type="InterPro" id="IPR058240">
    <property type="entry name" value="rSAM_sf"/>
</dbReference>
<accession>A0A5B9VWV9</accession>
<protein>
    <recommendedName>
        <fullName evidence="3">Radical SAM superfamily protein</fullName>
    </recommendedName>
</protein>
<organism evidence="1 2">
    <name type="scientific">Aquisphaera giovannonii</name>
    <dbReference type="NCBI Taxonomy" id="406548"/>
    <lineage>
        <taxon>Bacteria</taxon>
        <taxon>Pseudomonadati</taxon>
        <taxon>Planctomycetota</taxon>
        <taxon>Planctomycetia</taxon>
        <taxon>Isosphaerales</taxon>
        <taxon>Isosphaeraceae</taxon>
        <taxon>Aquisphaera</taxon>
    </lineage>
</organism>
<gene>
    <name evidence="1" type="ORF">OJF2_09080</name>
</gene>
<proteinExistence type="predicted"/>
<dbReference type="EMBL" id="CP042997">
    <property type="protein sequence ID" value="QEH32437.1"/>
    <property type="molecule type" value="Genomic_DNA"/>
</dbReference>
<dbReference type="CDD" id="cd01335">
    <property type="entry name" value="Radical_SAM"/>
    <property type="match status" value="1"/>
</dbReference>
<dbReference type="KEGG" id="agv:OJF2_09080"/>
<reference evidence="1 2" key="1">
    <citation type="submission" date="2019-08" db="EMBL/GenBank/DDBJ databases">
        <title>Deep-cultivation of Planctomycetes and their phenomic and genomic characterization uncovers novel biology.</title>
        <authorList>
            <person name="Wiegand S."/>
            <person name="Jogler M."/>
            <person name="Boedeker C."/>
            <person name="Pinto D."/>
            <person name="Vollmers J."/>
            <person name="Rivas-Marin E."/>
            <person name="Kohn T."/>
            <person name="Peeters S.H."/>
            <person name="Heuer A."/>
            <person name="Rast P."/>
            <person name="Oberbeckmann S."/>
            <person name="Bunk B."/>
            <person name="Jeske O."/>
            <person name="Meyerdierks A."/>
            <person name="Storesund J.E."/>
            <person name="Kallscheuer N."/>
            <person name="Luecker S."/>
            <person name="Lage O.M."/>
            <person name="Pohl T."/>
            <person name="Merkel B.J."/>
            <person name="Hornburger P."/>
            <person name="Mueller R.-W."/>
            <person name="Bruemmer F."/>
            <person name="Labrenz M."/>
            <person name="Spormann A.M."/>
            <person name="Op den Camp H."/>
            <person name="Overmann J."/>
            <person name="Amann R."/>
            <person name="Jetten M.S.M."/>
            <person name="Mascher T."/>
            <person name="Medema M.H."/>
            <person name="Devos D.P."/>
            <person name="Kaster A.-K."/>
            <person name="Ovreas L."/>
            <person name="Rohde M."/>
            <person name="Galperin M.Y."/>
            <person name="Jogler C."/>
        </authorList>
    </citation>
    <scope>NUCLEOTIDE SEQUENCE [LARGE SCALE GENOMIC DNA]</scope>
    <source>
        <strain evidence="1 2">OJF2</strain>
    </source>
</reference>
<dbReference type="InterPro" id="IPR047771">
    <property type="entry name" value="Radical_SAM_STM4011-like"/>
</dbReference>
<dbReference type="AlphaFoldDB" id="A0A5B9VWV9"/>
<keyword evidence="2" id="KW-1185">Reference proteome</keyword>
<sequence>MALSLSILYRGPLSSCNYACGYCPFAKRRESYADLAADREALSRFVGWVEARSGDRLSVFFTPWGEALTRRWYREVLVRLTNLPNVERAAIQTNLSCRLDWAARCDPAKLAIWATYHPGEVAREAFLGRCRELASLGIRHGVGVVGLKEHMDEIEALRRELPEDVYLWVNAYKREPDYYDEAALRFLEAIDPLFPVNNRRHPSLGRSCRTGHSVIAVDGSGTIRRCHFVPEVIGNLYEPGFESALVERPCPAPTCSCHIGYVHLDHLGLAEVFGGGILERIPEQPIWRR</sequence>
<dbReference type="NCBIfam" id="NF038073">
    <property type="entry name" value="rSAM_STM4011"/>
    <property type="match status" value="1"/>
</dbReference>
<name>A0A5B9VWV9_9BACT</name>
<evidence type="ECO:0000313" key="2">
    <source>
        <dbReference type="Proteomes" id="UP000324233"/>
    </source>
</evidence>
<dbReference type="Proteomes" id="UP000324233">
    <property type="component" value="Chromosome"/>
</dbReference>
<dbReference type="SUPFAM" id="SSF102114">
    <property type="entry name" value="Radical SAM enzymes"/>
    <property type="match status" value="1"/>
</dbReference>
<evidence type="ECO:0000313" key="1">
    <source>
        <dbReference type="EMBL" id="QEH32437.1"/>
    </source>
</evidence>
<dbReference type="Gene3D" id="3.20.20.70">
    <property type="entry name" value="Aldolase class I"/>
    <property type="match status" value="1"/>
</dbReference>
<evidence type="ECO:0008006" key="3">
    <source>
        <dbReference type="Google" id="ProtNLM"/>
    </source>
</evidence>